<evidence type="ECO:0000256" key="1">
    <source>
        <dbReference type="SAM" id="MobiDB-lite"/>
    </source>
</evidence>
<organism evidence="2 3">
    <name type="scientific">Roseicyclus mahoneyensis</name>
    <dbReference type="NCBI Taxonomy" id="164332"/>
    <lineage>
        <taxon>Bacteria</taxon>
        <taxon>Pseudomonadati</taxon>
        <taxon>Pseudomonadota</taxon>
        <taxon>Alphaproteobacteria</taxon>
        <taxon>Rhodobacterales</taxon>
        <taxon>Roseobacteraceae</taxon>
        <taxon>Roseicyclus</taxon>
    </lineage>
</organism>
<feature type="compositionally biased region" description="Basic and acidic residues" evidence="1">
    <location>
        <begin position="1"/>
        <end position="14"/>
    </location>
</feature>
<dbReference type="RefSeq" id="WP_109664062.1">
    <property type="nucleotide sequence ID" value="NZ_QGGW01000001.1"/>
</dbReference>
<comment type="caution">
    <text evidence="2">The sequence shown here is derived from an EMBL/GenBank/DDBJ whole genome shotgun (WGS) entry which is preliminary data.</text>
</comment>
<sequence length="61" mass="6284">MDDTKSKKTLRDGDIATYQRRTGPTTGAPGTDADTHAHTDKDAAPKAGTDAGAVPATDRDA</sequence>
<feature type="compositionally biased region" description="Low complexity" evidence="1">
    <location>
        <begin position="22"/>
        <end position="32"/>
    </location>
</feature>
<accession>A0A316GMD1</accession>
<feature type="region of interest" description="Disordered" evidence="1">
    <location>
        <begin position="1"/>
        <end position="61"/>
    </location>
</feature>
<keyword evidence="3" id="KW-1185">Reference proteome</keyword>
<dbReference type="Proteomes" id="UP000245708">
    <property type="component" value="Unassembled WGS sequence"/>
</dbReference>
<protein>
    <submittedName>
        <fullName evidence="2">Uncharacterized protein</fullName>
    </submittedName>
</protein>
<dbReference type="EMBL" id="QGGW01000001">
    <property type="protein sequence ID" value="PWK62084.1"/>
    <property type="molecule type" value="Genomic_DNA"/>
</dbReference>
<feature type="compositionally biased region" description="Basic and acidic residues" evidence="1">
    <location>
        <begin position="33"/>
        <end position="44"/>
    </location>
</feature>
<gene>
    <name evidence="2" type="ORF">C7455_101110</name>
</gene>
<name>A0A316GMD1_9RHOB</name>
<evidence type="ECO:0000313" key="3">
    <source>
        <dbReference type="Proteomes" id="UP000245708"/>
    </source>
</evidence>
<evidence type="ECO:0000313" key="2">
    <source>
        <dbReference type="EMBL" id="PWK62084.1"/>
    </source>
</evidence>
<reference evidence="2 3" key="1">
    <citation type="submission" date="2018-05" db="EMBL/GenBank/DDBJ databases">
        <title>Genomic Encyclopedia of Type Strains, Phase IV (KMG-IV): sequencing the most valuable type-strain genomes for metagenomic binning, comparative biology and taxonomic classification.</title>
        <authorList>
            <person name="Goeker M."/>
        </authorList>
    </citation>
    <scope>NUCLEOTIDE SEQUENCE [LARGE SCALE GENOMIC DNA]</scope>
    <source>
        <strain evidence="2 3">DSM 16097</strain>
    </source>
</reference>
<proteinExistence type="predicted"/>
<dbReference type="AlphaFoldDB" id="A0A316GMD1"/>